<dbReference type="Proteomes" id="UP000319204">
    <property type="component" value="Unassembled WGS sequence"/>
</dbReference>
<organism evidence="4 5">
    <name type="scientific">Flagellimonas hadalis</name>
    <dbReference type="NCBI Taxonomy" id="2597517"/>
    <lineage>
        <taxon>Bacteria</taxon>
        <taxon>Pseudomonadati</taxon>
        <taxon>Bacteroidota</taxon>
        <taxon>Flavobacteriia</taxon>
        <taxon>Flavobacteriales</taxon>
        <taxon>Flavobacteriaceae</taxon>
        <taxon>Flagellimonas</taxon>
    </lineage>
</organism>
<dbReference type="PROSITE" id="PS50977">
    <property type="entry name" value="HTH_TETR_2"/>
    <property type="match status" value="1"/>
</dbReference>
<dbReference type="SUPFAM" id="SSF48498">
    <property type="entry name" value="Tetracyclin repressor-like, C-terminal domain"/>
    <property type="match status" value="1"/>
</dbReference>
<dbReference type="Pfam" id="PF00440">
    <property type="entry name" value="TetR_N"/>
    <property type="match status" value="1"/>
</dbReference>
<dbReference type="PRINTS" id="PR00455">
    <property type="entry name" value="HTHTETR"/>
</dbReference>
<keyword evidence="5" id="KW-1185">Reference proteome</keyword>
<evidence type="ECO:0000256" key="1">
    <source>
        <dbReference type="ARBA" id="ARBA00023125"/>
    </source>
</evidence>
<dbReference type="AlphaFoldDB" id="A0A5N5IR86"/>
<dbReference type="Gene3D" id="1.10.10.60">
    <property type="entry name" value="Homeodomain-like"/>
    <property type="match status" value="1"/>
</dbReference>
<proteinExistence type="predicted"/>
<dbReference type="GO" id="GO:0003677">
    <property type="term" value="F:DNA binding"/>
    <property type="evidence" value="ECO:0007669"/>
    <property type="project" value="UniProtKB-UniRule"/>
</dbReference>
<evidence type="ECO:0000313" key="5">
    <source>
        <dbReference type="Proteomes" id="UP000319204"/>
    </source>
</evidence>
<accession>A0A5N5IR86</accession>
<feature type="domain" description="HTH tetR-type" evidence="3">
    <location>
        <begin position="2"/>
        <end position="62"/>
    </location>
</feature>
<comment type="caution">
    <text evidence="4">The sequence shown here is derived from an EMBL/GenBank/DDBJ whole genome shotgun (WGS) entry which is preliminary data.</text>
</comment>
<sequence>MVESRKELLEYAIENFTKFGSKRFSMDELAQSLGISKKTIYKHFGSKEELVTESLRFFLGKIRSNVDNYMLENPNEDQPLSTIIFIYKQGLMVLQEMNPSFLYGLDKYYPKASELYSDFKKDIVWNIVCPLLKKAQKIGQVRADVKVELVCMLFLSRMEDTVYSNSSLFDEYSIQELLEHIIINNLRGILTLDYLQTCCPLEK</sequence>
<dbReference type="EMBL" id="VNIK02000002">
    <property type="protein sequence ID" value="KAB5490718.1"/>
    <property type="molecule type" value="Genomic_DNA"/>
</dbReference>
<dbReference type="SUPFAM" id="SSF46689">
    <property type="entry name" value="Homeodomain-like"/>
    <property type="match status" value="1"/>
</dbReference>
<dbReference type="InterPro" id="IPR036271">
    <property type="entry name" value="Tet_transcr_reg_TetR-rel_C_sf"/>
</dbReference>
<feature type="DNA-binding region" description="H-T-H motif" evidence="2">
    <location>
        <begin position="25"/>
        <end position="44"/>
    </location>
</feature>
<dbReference type="InterPro" id="IPR009057">
    <property type="entry name" value="Homeodomain-like_sf"/>
</dbReference>
<keyword evidence="1 2" id="KW-0238">DNA-binding</keyword>
<dbReference type="PANTHER" id="PTHR30328:SF54">
    <property type="entry name" value="HTH-TYPE TRANSCRIPTIONAL REPRESSOR SCO4008"/>
    <property type="match status" value="1"/>
</dbReference>
<dbReference type="OrthoDB" id="881297at2"/>
<dbReference type="InterPro" id="IPR001647">
    <property type="entry name" value="HTH_TetR"/>
</dbReference>
<evidence type="ECO:0000313" key="4">
    <source>
        <dbReference type="EMBL" id="KAB5490718.1"/>
    </source>
</evidence>
<reference evidence="4" key="1">
    <citation type="submission" date="2019-10" db="EMBL/GenBank/DDBJ databases">
        <title>Muricauda hadale sp. nov., a piezophilic bacterium isolated from hadopelagic water of the Mariana Trench.</title>
        <authorList>
            <person name="Wei Y."/>
        </authorList>
    </citation>
    <scope>NUCLEOTIDE SEQUENCE [LARGE SCALE GENOMIC DNA]</scope>
    <source>
        <strain evidence="4">MT-229</strain>
    </source>
</reference>
<name>A0A5N5IR86_9FLAO</name>
<dbReference type="PANTHER" id="PTHR30328">
    <property type="entry name" value="TRANSCRIPTIONAL REPRESSOR"/>
    <property type="match status" value="1"/>
</dbReference>
<dbReference type="Gene3D" id="1.10.357.10">
    <property type="entry name" value="Tetracycline Repressor, domain 2"/>
    <property type="match status" value="1"/>
</dbReference>
<gene>
    <name evidence="4" type="ORF">FOT42_004615</name>
</gene>
<evidence type="ECO:0000259" key="3">
    <source>
        <dbReference type="PROSITE" id="PS50977"/>
    </source>
</evidence>
<evidence type="ECO:0000256" key="2">
    <source>
        <dbReference type="PROSITE-ProRule" id="PRU00335"/>
    </source>
</evidence>
<dbReference type="InterPro" id="IPR050109">
    <property type="entry name" value="HTH-type_TetR-like_transc_reg"/>
</dbReference>
<protein>
    <submittedName>
        <fullName evidence="4">TetR/AcrR family transcriptional regulator</fullName>
    </submittedName>
</protein>